<dbReference type="Gene3D" id="3.40.50.720">
    <property type="entry name" value="NAD(P)-binding Rossmann-like Domain"/>
    <property type="match status" value="1"/>
</dbReference>
<dbReference type="InterPro" id="IPR036291">
    <property type="entry name" value="NAD(P)-bd_dom_sf"/>
</dbReference>
<dbReference type="InterPro" id="IPR020843">
    <property type="entry name" value="ER"/>
</dbReference>
<dbReference type="InterPro" id="IPR011032">
    <property type="entry name" value="GroES-like_sf"/>
</dbReference>
<reference evidence="2" key="1">
    <citation type="journal article" date="2023" name="BMC Genomics">
        <title>Chromosome-level genome assemblies of Cutaneotrichosporon spp. (Trichosporonales, Basidiomycota) reveal imbalanced evolution between nucleotide sequences and chromosome synteny.</title>
        <authorList>
            <person name="Kobayashi Y."/>
            <person name="Kayamori A."/>
            <person name="Aoki K."/>
            <person name="Shiwa Y."/>
            <person name="Matsutani M."/>
            <person name="Fujita N."/>
            <person name="Sugita T."/>
            <person name="Iwasaki W."/>
            <person name="Tanaka N."/>
            <person name="Takashima M."/>
        </authorList>
    </citation>
    <scope>NUCLEOTIDE SEQUENCE</scope>
    <source>
        <strain evidence="2">HIS016</strain>
    </source>
</reference>
<dbReference type="PANTHER" id="PTHR11695:SF647">
    <property type="entry name" value="ENOYL REDUCTASE (ER) DOMAIN-CONTAINING PROTEIN"/>
    <property type="match status" value="1"/>
</dbReference>
<accession>A0AAD3TQL9</accession>
<dbReference type="Gene3D" id="3.90.180.10">
    <property type="entry name" value="Medium-chain alcohol dehydrogenases, catalytic domain"/>
    <property type="match status" value="1"/>
</dbReference>
<name>A0AAD3TQL9_9TREE</name>
<dbReference type="Pfam" id="PF13602">
    <property type="entry name" value="ADH_zinc_N_2"/>
    <property type="match status" value="1"/>
</dbReference>
<dbReference type="CDD" id="cd05289">
    <property type="entry name" value="MDR_like_2"/>
    <property type="match status" value="1"/>
</dbReference>
<dbReference type="SMART" id="SM00829">
    <property type="entry name" value="PKS_ER"/>
    <property type="match status" value="1"/>
</dbReference>
<protein>
    <recommendedName>
        <fullName evidence="1">Enoyl reductase (ER) domain-containing protein</fullName>
    </recommendedName>
</protein>
<evidence type="ECO:0000313" key="3">
    <source>
        <dbReference type="Proteomes" id="UP001222932"/>
    </source>
</evidence>
<dbReference type="EMBL" id="BTCM01000001">
    <property type="protein sequence ID" value="GMK54944.1"/>
    <property type="molecule type" value="Genomic_DNA"/>
</dbReference>
<dbReference type="GO" id="GO:0005739">
    <property type="term" value="C:mitochondrion"/>
    <property type="evidence" value="ECO:0007669"/>
    <property type="project" value="TreeGrafter"/>
</dbReference>
<keyword evidence="3" id="KW-1185">Reference proteome</keyword>
<dbReference type="Proteomes" id="UP001222932">
    <property type="component" value="Unassembled WGS sequence"/>
</dbReference>
<dbReference type="AlphaFoldDB" id="A0AAD3TQL9"/>
<gene>
    <name evidence="2" type="ORF">CspeluHIS016_0115300</name>
</gene>
<sequence>MKAVIQPSATSHALEEKTLPVPAPAADSYLIHIKTTAPCPGELDWEAWFPCVFPPGGLEPDNRVPGTEGAGVIAALPTSGTPTFAIGDEVFFRVEASLPGATKDYTLVPAINLAPKPKSLSWAEAGATPLSSLTAWQGIFEHGTLDPAALGTDTATADVARKHNSTQRVLITGASGGVGNWAVRFAAAAGAYVVAVCSGAKAAAVITAGAAEAIDYTTSSVGEWAKVEKEVDLIFDAAPTRSGDTEPMAQLWSAIKDGGTLLSVVNDPNSGKPSTATQNKIHVKAKWFLVTPRGSDLARIGRLLDGRDWKPILDSVVPWGQYTDAFKRVDEGRARGKVVITVNI</sequence>
<evidence type="ECO:0000259" key="1">
    <source>
        <dbReference type="SMART" id="SM00829"/>
    </source>
</evidence>
<comment type="caution">
    <text evidence="2">The sequence shown here is derived from an EMBL/GenBank/DDBJ whole genome shotgun (WGS) entry which is preliminary data.</text>
</comment>
<dbReference type="InterPro" id="IPR050700">
    <property type="entry name" value="YIM1/Zinc_Alcohol_DH_Fams"/>
</dbReference>
<dbReference type="SUPFAM" id="SSF50129">
    <property type="entry name" value="GroES-like"/>
    <property type="match status" value="1"/>
</dbReference>
<dbReference type="PANTHER" id="PTHR11695">
    <property type="entry name" value="ALCOHOL DEHYDROGENASE RELATED"/>
    <property type="match status" value="1"/>
</dbReference>
<evidence type="ECO:0000313" key="2">
    <source>
        <dbReference type="EMBL" id="GMK54944.1"/>
    </source>
</evidence>
<feature type="domain" description="Enoyl reductase (ER)" evidence="1">
    <location>
        <begin position="41"/>
        <end position="340"/>
    </location>
</feature>
<organism evidence="2 3">
    <name type="scientific">Cutaneotrichosporon spelunceum</name>
    <dbReference type="NCBI Taxonomy" id="1672016"/>
    <lineage>
        <taxon>Eukaryota</taxon>
        <taxon>Fungi</taxon>
        <taxon>Dikarya</taxon>
        <taxon>Basidiomycota</taxon>
        <taxon>Agaricomycotina</taxon>
        <taxon>Tremellomycetes</taxon>
        <taxon>Trichosporonales</taxon>
        <taxon>Trichosporonaceae</taxon>
        <taxon>Cutaneotrichosporon</taxon>
    </lineage>
</organism>
<proteinExistence type="predicted"/>
<dbReference type="GO" id="GO:0016491">
    <property type="term" value="F:oxidoreductase activity"/>
    <property type="evidence" value="ECO:0007669"/>
    <property type="project" value="InterPro"/>
</dbReference>
<reference evidence="2" key="2">
    <citation type="submission" date="2023-06" db="EMBL/GenBank/DDBJ databases">
        <authorList>
            <person name="Kobayashi Y."/>
            <person name="Kayamori A."/>
            <person name="Aoki K."/>
            <person name="Shiwa Y."/>
            <person name="Fujita N."/>
            <person name="Sugita T."/>
            <person name="Iwasaki W."/>
            <person name="Tanaka N."/>
            <person name="Takashima M."/>
        </authorList>
    </citation>
    <scope>NUCLEOTIDE SEQUENCE</scope>
    <source>
        <strain evidence="2">HIS016</strain>
    </source>
</reference>
<dbReference type="SUPFAM" id="SSF51735">
    <property type="entry name" value="NAD(P)-binding Rossmann-fold domains"/>
    <property type="match status" value="1"/>
</dbReference>